<evidence type="ECO:0000256" key="6">
    <source>
        <dbReference type="PROSITE-ProRule" id="PRU01373"/>
    </source>
</evidence>
<dbReference type="InterPro" id="IPR050979">
    <property type="entry name" value="LD-transpeptidase"/>
</dbReference>
<gene>
    <name evidence="10" type="ORF">QQX09_10545</name>
</gene>
<dbReference type="Gene3D" id="2.40.440.10">
    <property type="entry name" value="L,D-transpeptidase catalytic domain-like"/>
    <property type="match status" value="1"/>
</dbReference>
<comment type="caution">
    <text evidence="10">The sequence shown here is derived from an EMBL/GenBank/DDBJ whole genome shotgun (WGS) entry which is preliminary data.</text>
</comment>
<dbReference type="EC" id="2.-.-.-" evidence="10"/>
<feature type="chain" id="PRO_5046197147" evidence="8">
    <location>
        <begin position="23"/>
        <end position="263"/>
    </location>
</feature>
<feature type="active site" description="Proton donor/acceptor" evidence="6">
    <location>
        <position position="219"/>
    </location>
</feature>
<dbReference type="PROSITE" id="PS51257">
    <property type="entry name" value="PROKAR_LIPOPROTEIN"/>
    <property type="match status" value="1"/>
</dbReference>
<organism evidence="10 11">
    <name type="scientific">Demequina litoralis</name>
    <dbReference type="NCBI Taxonomy" id="3051660"/>
    <lineage>
        <taxon>Bacteria</taxon>
        <taxon>Bacillati</taxon>
        <taxon>Actinomycetota</taxon>
        <taxon>Actinomycetes</taxon>
        <taxon>Micrococcales</taxon>
        <taxon>Demequinaceae</taxon>
        <taxon>Demequina</taxon>
    </lineage>
</organism>
<dbReference type="PANTHER" id="PTHR30582">
    <property type="entry name" value="L,D-TRANSPEPTIDASE"/>
    <property type="match status" value="1"/>
</dbReference>
<dbReference type="Proteomes" id="UP001172728">
    <property type="component" value="Unassembled WGS sequence"/>
</dbReference>
<dbReference type="GO" id="GO:0016740">
    <property type="term" value="F:transferase activity"/>
    <property type="evidence" value="ECO:0007669"/>
    <property type="project" value="UniProtKB-KW"/>
</dbReference>
<comment type="pathway">
    <text evidence="1 6">Cell wall biogenesis; peptidoglycan biosynthesis.</text>
</comment>
<feature type="active site" description="Nucleophile" evidence="6">
    <location>
        <position position="235"/>
    </location>
</feature>
<keyword evidence="11" id="KW-1185">Reference proteome</keyword>
<accession>A0ABT8GAX9</accession>
<evidence type="ECO:0000256" key="1">
    <source>
        <dbReference type="ARBA" id="ARBA00004752"/>
    </source>
</evidence>
<keyword evidence="2 10" id="KW-0808">Transferase</keyword>
<dbReference type="CDD" id="cd16913">
    <property type="entry name" value="YkuD_like"/>
    <property type="match status" value="1"/>
</dbReference>
<protein>
    <submittedName>
        <fullName evidence="10">L,D-transpeptidase</fullName>
        <ecNumber evidence="10">2.-.-.-</ecNumber>
    </submittedName>
</protein>
<evidence type="ECO:0000256" key="2">
    <source>
        <dbReference type="ARBA" id="ARBA00022679"/>
    </source>
</evidence>
<keyword evidence="3 6" id="KW-0133">Cell shape</keyword>
<feature type="region of interest" description="Disordered" evidence="7">
    <location>
        <begin position="23"/>
        <end position="53"/>
    </location>
</feature>
<evidence type="ECO:0000256" key="5">
    <source>
        <dbReference type="ARBA" id="ARBA00023316"/>
    </source>
</evidence>
<dbReference type="InterPro" id="IPR038063">
    <property type="entry name" value="Transpep_catalytic_dom"/>
</dbReference>
<evidence type="ECO:0000256" key="8">
    <source>
        <dbReference type="SAM" id="SignalP"/>
    </source>
</evidence>
<feature type="domain" description="L,D-TPase catalytic" evidence="9">
    <location>
        <begin position="138"/>
        <end position="261"/>
    </location>
</feature>
<dbReference type="SUPFAM" id="SSF141523">
    <property type="entry name" value="L,D-transpeptidase catalytic domain-like"/>
    <property type="match status" value="1"/>
</dbReference>
<evidence type="ECO:0000313" key="10">
    <source>
        <dbReference type="EMBL" id="MDN4476294.1"/>
    </source>
</evidence>
<evidence type="ECO:0000259" key="9">
    <source>
        <dbReference type="PROSITE" id="PS52029"/>
    </source>
</evidence>
<sequence>MRRIVALLTMVGALALSACTPAAEPAAPPSASSTAVAVAPSETATAEAEPSPSESVDATLSYIATARGTKVTVLKKPDGATKTVIEAADVLTVPDQTPLTFLVKEIQGSWLEVYLPIRPNGSTGWVSADDVSLAATHMSVEIDMEAYELTVWDGEEAVLTTEIGLGTDELPTPGGVYYVRELLQPPDPDGLYGPYAYGLSGYSPVLDEFAGGDAVIGLHGTNDPDSFGRSVSHGCIRVPNDVITEMVEAIGIPLGTPVYIDEA</sequence>
<dbReference type="InterPro" id="IPR005490">
    <property type="entry name" value="LD_TPept_cat_dom"/>
</dbReference>
<evidence type="ECO:0000256" key="7">
    <source>
        <dbReference type="SAM" id="MobiDB-lite"/>
    </source>
</evidence>
<proteinExistence type="predicted"/>
<feature type="signal peptide" evidence="8">
    <location>
        <begin position="1"/>
        <end position="22"/>
    </location>
</feature>
<dbReference type="RefSeq" id="WP_301134401.1">
    <property type="nucleotide sequence ID" value="NZ_JAUHPW010000008.1"/>
</dbReference>
<keyword evidence="8" id="KW-0732">Signal</keyword>
<evidence type="ECO:0000256" key="4">
    <source>
        <dbReference type="ARBA" id="ARBA00022984"/>
    </source>
</evidence>
<dbReference type="Pfam" id="PF03734">
    <property type="entry name" value="YkuD"/>
    <property type="match status" value="1"/>
</dbReference>
<dbReference type="EMBL" id="JAUHPW010000008">
    <property type="protein sequence ID" value="MDN4476294.1"/>
    <property type="molecule type" value="Genomic_DNA"/>
</dbReference>
<reference evidence="10" key="1">
    <citation type="submission" date="2023-06" db="EMBL/GenBank/DDBJ databases">
        <title>Sysu t00192.</title>
        <authorList>
            <person name="Gao L."/>
            <person name="Fang B.-Z."/>
            <person name="Li W.-J."/>
        </authorList>
    </citation>
    <scope>NUCLEOTIDE SEQUENCE</scope>
    <source>
        <strain evidence="10">SYSU T00192</strain>
    </source>
</reference>
<dbReference type="PROSITE" id="PS52029">
    <property type="entry name" value="LD_TPASE"/>
    <property type="match status" value="1"/>
</dbReference>
<keyword evidence="4 6" id="KW-0573">Peptidoglycan synthesis</keyword>
<evidence type="ECO:0000313" key="11">
    <source>
        <dbReference type="Proteomes" id="UP001172728"/>
    </source>
</evidence>
<name>A0ABT8GAX9_9MICO</name>
<evidence type="ECO:0000256" key="3">
    <source>
        <dbReference type="ARBA" id="ARBA00022960"/>
    </source>
</evidence>
<keyword evidence="5 6" id="KW-0961">Cell wall biogenesis/degradation</keyword>